<organism evidence="1 2">
    <name type="scientific">Hypoxylon rubiginosum</name>
    <dbReference type="NCBI Taxonomy" id="110542"/>
    <lineage>
        <taxon>Eukaryota</taxon>
        <taxon>Fungi</taxon>
        <taxon>Dikarya</taxon>
        <taxon>Ascomycota</taxon>
        <taxon>Pezizomycotina</taxon>
        <taxon>Sordariomycetes</taxon>
        <taxon>Xylariomycetidae</taxon>
        <taxon>Xylariales</taxon>
        <taxon>Hypoxylaceae</taxon>
        <taxon>Hypoxylon</taxon>
    </lineage>
</organism>
<keyword evidence="2" id="KW-1185">Reference proteome</keyword>
<name>A0ACB9ZCA7_9PEZI</name>
<evidence type="ECO:0000313" key="1">
    <source>
        <dbReference type="EMBL" id="KAI4869021.1"/>
    </source>
</evidence>
<reference evidence="1 2" key="1">
    <citation type="journal article" date="2022" name="New Phytol.">
        <title>Ecological generalism drives hyperdiversity of secondary metabolite gene clusters in xylarialean endophytes.</title>
        <authorList>
            <person name="Franco M.E.E."/>
            <person name="Wisecaver J.H."/>
            <person name="Arnold A.E."/>
            <person name="Ju Y.M."/>
            <person name="Slot J.C."/>
            <person name="Ahrendt S."/>
            <person name="Moore L.P."/>
            <person name="Eastman K.E."/>
            <person name="Scott K."/>
            <person name="Konkel Z."/>
            <person name="Mondo S.J."/>
            <person name="Kuo A."/>
            <person name="Hayes R.D."/>
            <person name="Haridas S."/>
            <person name="Andreopoulos B."/>
            <person name="Riley R."/>
            <person name="LaButti K."/>
            <person name="Pangilinan J."/>
            <person name="Lipzen A."/>
            <person name="Amirebrahimi M."/>
            <person name="Yan J."/>
            <person name="Adam C."/>
            <person name="Keymanesh K."/>
            <person name="Ng V."/>
            <person name="Louie K."/>
            <person name="Northen T."/>
            <person name="Drula E."/>
            <person name="Henrissat B."/>
            <person name="Hsieh H.M."/>
            <person name="Youens-Clark K."/>
            <person name="Lutzoni F."/>
            <person name="Miadlikowska J."/>
            <person name="Eastwood D.C."/>
            <person name="Hamelin R.C."/>
            <person name="Grigoriev I.V."/>
            <person name="U'Ren J.M."/>
        </authorList>
    </citation>
    <scope>NUCLEOTIDE SEQUENCE [LARGE SCALE GENOMIC DNA]</scope>
    <source>
        <strain evidence="1 2">CBS 119005</strain>
    </source>
</reference>
<protein>
    <submittedName>
        <fullName evidence="1">Acid phosphatase/Vanadium-dependent haloperoxidase</fullName>
    </submittedName>
</protein>
<comment type="caution">
    <text evidence="1">The sequence shown here is derived from an EMBL/GenBank/DDBJ whole genome shotgun (WGS) entry which is preliminary data.</text>
</comment>
<proteinExistence type="predicted"/>
<dbReference type="EMBL" id="MU393433">
    <property type="protein sequence ID" value="KAI4869021.1"/>
    <property type="molecule type" value="Genomic_DNA"/>
</dbReference>
<sequence length="404" mass="45323">MDPYIGDIRIRREPPGQNDSEDTLTQKWHSIFQREPYSMARRPSFGLWLRVTWPDILTMLLIGAAAVGLYHAPPVGIRTFPLTVINAFTGQDTGEVVYPELAYPYMPQIISSWVDLALAILVPLFFFLIAQIRIQSFWDFNNAIIGFIYALETSSAFQVVIKWAIGGLRPNFYDVCKPTPYLAREPAFNTTGLNGVGYMQYMYTSEICTTQGRPLWNAMQSFPSGHSTTIFAASVYLYLYLNAKLKVFANYHPSMWKLLLLYFPILGAVLVCGALIVDKSHHWYDILAGAGIGIMFAFSAYRMVYASVWDWRVNHIPLNRGTVFTWSEGCEGSDTVFTNRAGWRAARMENEKETLPGPATGNGSMYLHSRARFSGSTDDNHAEHGSSNSRRLEQPKSSAGPSGG</sequence>
<evidence type="ECO:0000313" key="2">
    <source>
        <dbReference type="Proteomes" id="UP001497700"/>
    </source>
</evidence>
<accession>A0ACB9ZCA7</accession>
<dbReference type="Proteomes" id="UP001497700">
    <property type="component" value="Unassembled WGS sequence"/>
</dbReference>
<gene>
    <name evidence="1" type="ORF">F4820DRAFT_407795</name>
</gene>